<accession>A0A1A8U4J9</accession>
<name>A0A1A8U4J9_NOTFU</name>
<reference evidence="2" key="1">
    <citation type="submission" date="2016-05" db="EMBL/GenBank/DDBJ databases">
        <authorList>
            <person name="Lavstsen T."/>
            <person name="Jespersen J.S."/>
        </authorList>
    </citation>
    <scope>NUCLEOTIDE SEQUENCE</scope>
    <source>
        <tissue evidence="2">Brain</tissue>
    </source>
</reference>
<protein>
    <submittedName>
        <fullName evidence="2">Uncharacterized protein</fullName>
    </submittedName>
</protein>
<organism evidence="2">
    <name type="scientific">Nothobranchius furzeri</name>
    <name type="common">Turquoise killifish</name>
    <dbReference type="NCBI Taxonomy" id="105023"/>
    <lineage>
        <taxon>Eukaryota</taxon>
        <taxon>Metazoa</taxon>
        <taxon>Chordata</taxon>
        <taxon>Craniata</taxon>
        <taxon>Vertebrata</taxon>
        <taxon>Euteleostomi</taxon>
        <taxon>Actinopterygii</taxon>
        <taxon>Neopterygii</taxon>
        <taxon>Teleostei</taxon>
        <taxon>Neoteleostei</taxon>
        <taxon>Acanthomorphata</taxon>
        <taxon>Ovalentaria</taxon>
        <taxon>Atherinomorphae</taxon>
        <taxon>Cyprinodontiformes</taxon>
        <taxon>Nothobranchiidae</taxon>
        <taxon>Nothobranchius</taxon>
    </lineage>
</organism>
<dbReference type="AlphaFoldDB" id="A0A1A8U4J9"/>
<reference evidence="2" key="2">
    <citation type="submission" date="2016-06" db="EMBL/GenBank/DDBJ databases">
        <title>The genome of a short-lived fish provides insights into sex chromosome evolution and the genetic control of aging.</title>
        <authorList>
            <person name="Reichwald K."/>
            <person name="Felder M."/>
            <person name="Petzold A."/>
            <person name="Koch P."/>
            <person name="Groth M."/>
            <person name="Platzer M."/>
        </authorList>
    </citation>
    <scope>NUCLEOTIDE SEQUENCE</scope>
    <source>
        <tissue evidence="2">Brain</tissue>
    </source>
</reference>
<sequence length="108" mass="12046">MCSKGCVILLPNKHDGSSPSVRTRVQILQSDCLQTCKQMKDWRTLHTKKPCKFLVCGSTAWRVSVTAALQRQKVKRCVDVVREHQRGTEDPRGSEEAGKDEAGCQMSA</sequence>
<feature type="compositionally biased region" description="Basic and acidic residues" evidence="1">
    <location>
        <begin position="83"/>
        <end position="102"/>
    </location>
</feature>
<evidence type="ECO:0000313" key="2">
    <source>
        <dbReference type="EMBL" id="SBS42028.1"/>
    </source>
</evidence>
<feature type="region of interest" description="Disordered" evidence="1">
    <location>
        <begin position="83"/>
        <end position="108"/>
    </location>
</feature>
<evidence type="ECO:0000256" key="1">
    <source>
        <dbReference type="SAM" id="MobiDB-lite"/>
    </source>
</evidence>
<dbReference type="EMBL" id="HAEJ01001571">
    <property type="protein sequence ID" value="SBS42028.1"/>
    <property type="molecule type" value="Transcribed_RNA"/>
</dbReference>
<proteinExistence type="predicted"/>
<gene>
    <name evidence="2" type="primary">Nfu_g_1_002686</name>
</gene>